<evidence type="ECO:0000256" key="1">
    <source>
        <dbReference type="SAM" id="Phobius"/>
    </source>
</evidence>
<keyword evidence="1" id="KW-0812">Transmembrane</keyword>
<accession>A0ABD4UDE7</accession>
<feature type="transmembrane region" description="Helical" evidence="1">
    <location>
        <begin position="55"/>
        <end position="74"/>
    </location>
</feature>
<sequence>MKSNEKFVFAVETFSDDELEDNTYMLANAHKAKVNPAWKDESETGASGAHNNKGWVIAAGLFIGVLAFGTGMFLHTFF</sequence>
<dbReference type="Proteomes" id="UP000191686">
    <property type="component" value="Unassembled WGS sequence"/>
</dbReference>
<comment type="caution">
    <text evidence="2">The sequence shown here is derived from an EMBL/GenBank/DDBJ whole genome shotgun (WGS) entry which is preliminary data.</text>
</comment>
<name>A0ABD4UDE7_9BURK</name>
<evidence type="ECO:0000313" key="2">
    <source>
        <dbReference type="EMBL" id="MCW3712139.1"/>
    </source>
</evidence>
<organism evidence="2 3">
    <name type="scientific">Burkholderia cenocepacia</name>
    <dbReference type="NCBI Taxonomy" id="95486"/>
    <lineage>
        <taxon>Bacteria</taxon>
        <taxon>Pseudomonadati</taxon>
        <taxon>Pseudomonadota</taxon>
        <taxon>Betaproteobacteria</taxon>
        <taxon>Burkholderiales</taxon>
        <taxon>Burkholderiaceae</taxon>
        <taxon>Burkholderia</taxon>
        <taxon>Burkholderia cepacia complex</taxon>
    </lineage>
</organism>
<reference evidence="2 3" key="2">
    <citation type="journal article" date="2017" name="Front. Microbiol.">
        <title>Genomics Reveals a Unique Clone of Burkholderia cenocepacia Harboring an Actively Excising Novel Genomic Island.</title>
        <authorList>
            <person name="Patil P.P."/>
            <person name="Mali S."/>
            <person name="Midha S."/>
            <person name="Gautam V."/>
            <person name="Dash L."/>
            <person name="Kumar S."/>
            <person name="Shastri J."/>
            <person name="Singhal L."/>
            <person name="Patil P.B."/>
        </authorList>
    </citation>
    <scope>NUCLEOTIDE SEQUENCE [LARGE SCALE GENOMIC DNA]</scope>
    <source>
        <strain evidence="2 3">BC-19</strain>
    </source>
</reference>
<proteinExistence type="predicted"/>
<gene>
    <name evidence="2" type="ORF">UE95_012655</name>
</gene>
<reference evidence="2 3" key="1">
    <citation type="journal article" date="2017" name="Front. Microbiol.">
        <title>Genomics reveals a unique clone of Burkholderia cenocepacia harbouring an actively excising novel genomic island.</title>
        <authorList>
            <person name="Patil P."/>
            <person name="Mali S."/>
            <person name="Midha S."/>
            <person name="Gautam V."/>
            <person name="Dash L."/>
            <person name="Kumar S."/>
            <person name="Shastri J."/>
            <person name="Singhal L."/>
            <person name="Patil P.B."/>
        </authorList>
    </citation>
    <scope>NUCLEOTIDE SEQUENCE [LARGE SCALE GENOMIC DNA]</scope>
    <source>
        <strain evidence="2 3">BC-19</strain>
    </source>
</reference>
<keyword evidence="1" id="KW-0472">Membrane</keyword>
<dbReference type="AlphaFoldDB" id="A0ABD4UDE7"/>
<keyword evidence="1" id="KW-1133">Transmembrane helix</keyword>
<protein>
    <submittedName>
        <fullName evidence="2">Uncharacterized protein</fullName>
    </submittedName>
</protein>
<dbReference type="RefSeq" id="WP_143262434.1">
    <property type="nucleotide sequence ID" value="NZ_JAIMHC010000001.1"/>
</dbReference>
<dbReference type="EMBL" id="JYMX02000008">
    <property type="protein sequence ID" value="MCW3712139.1"/>
    <property type="molecule type" value="Genomic_DNA"/>
</dbReference>
<evidence type="ECO:0000313" key="3">
    <source>
        <dbReference type="Proteomes" id="UP000191686"/>
    </source>
</evidence>